<gene>
    <name evidence="1" type="ORF">QFC19_003554</name>
</gene>
<evidence type="ECO:0000313" key="1">
    <source>
        <dbReference type="EMBL" id="KAJ9105572.1"/>
    </source>
</evidence>
<name>A0ACC2W4L1_9TREE</name>
<proteinExistence type="predicted"/>
<reference evidence="1" key="1">
    <citation type="submission" date="2023-04" db="EMBL/GenBank/DDBJ databases">
        <title>Draft Genome sequencing of Naganishia species isolated from polar environments using Oxford Nanopore Technology.</title>
        <authorList>
            <person name="Leo P."/>
            <person name="Venkateswaran K."/>
        </authorList>
    </citation>
    <scope>NUCLEOTIDE SEQUENCE</scope>
    <source>
        <strain evidence="1">MNA-CCFEE 5261</strain>
    </source>
</reference>
<keyword evidence="2" id="KW-1185">Reference proteome</keyword>
<dbReference type="EMBL" id="JASBWR010000034">
    <property type="protein sequence ID" value="KAJ9105572.1"/>
    <property type="molecule type" value="Genomic_DNA"/>
</dbReference>
<organism evidence="1 2">
    <name type="scientific">Naganishia cerealis</name>
    <dbReference type="NCBI Taxonomy" id="610337"/>
    <lineage>
        <taxon>Eukaryota</taxon>
        <taxon>Fungi</taxon>
        <taxon>Dikarya</taxon>
        <taxon>Basidiomycota</taxon>
        <taxon>Agaricomycotina</taxon>
        <taxon>Tremellomycetes</taxon>
        <taxon>Filobasidiales</taxon>
        <taxon>Filobasidiaceae</taxon>
        <taxon>Naganishia</taxon>
    </lineage>
</organism>
<evidence type="ECO:0000313" key="2">
    <source>
        <dbReference type="Proteomes" id="UP001241377"/>
    </source>
</evidence>
<comment type="caution">
    <text evidence="1">The sequence shown here is derived from an EMBL/GenBank/DDBJ whole genome shotgun (WGS) entry which is preliminary data.</text>
</comment>
<accession>A0ACC2W4L1</accession>
<protein>
    <submittedName>
        <fullName evidence="1">Uncharacterized protein</fullName>
    </submittedName>
</protein>
<dbReference type="Proteomes" id="UP001241377">
    <property type="component" value="Unassembled WGS sequence"/>
</dbReference>
<sequence>MSILCVATGPSLPFYSRTPLPDPSNSLRLEIPCIYQKVGTGNKKRKRKGKDGEEEEDMDEEEEEGDPEIVKAKEKPFYSLLLDDTVAPNHQEGSTPYRYDCPPGNNQHGSLNTGYQLPFNGGTGEVFASNLAFSLDGFPAANPNDYLHQNGQMLGGSAISGSAAFPLLEQGTGDPTGSAATVSNHMMETLANNPSPMLTMFTQSLGINQAEAIVSPHNAFPHMQNLATADLSPVHPSQRFNGDQNTRHPTSIPAPHTLGAIFSPLTSATNVNKFSPHGSSPDSTVQGGLNLNVDTRRAAVEEQETIEEGTSPVSITDALTDPLTKSYSLLRNGGPTIFSEYR</sequence>